<evidence type="ECO:0000313" key="2">
    <source>
        <dbReference type="EMBL" id="MBB6506205.1"/>
    </source>
</evidence>
<reference evidence="2 3" key="2">
    <citation type="submission" date="2020-08" db="EMBL/GenBank/DDBJ databases">
        <authorList>
            <person name="Partida-Martinez L."/>
            <person name="Huntemann M."/>
            <person name="Clum A."/>
            <person name="Wang J."/>
            <person name="Palaniappan K."/>
            <person name="Ritter S."/>
            <person name="Chen I.-M."/>
            <person name="Stamatis D."/>
            <person name="Reddy T."/>
            <person name="O'Malley R."/>
            <person name="Daum C."/>
            <person name="Shapiro N."/>
            <person name="Ivanova N."/>
            <person name="Kyrpides N."/>
            <person name="Woyke T."/>
        </authorList>
    </citation>
    <scope>NUCLEOTIDE SEQUENCE [LARGE SCALE GENOMIC DNA]</scope>
    <source>
        <strain evidence="2 3">AS3.13</strain>
    </source>
</reference>
<comment type="caution">
    <text evidence="2">The sequence shown here is derived from an EMBL/GenBank/DDBJ whole genome shotgun (WGS) entry which is preliminary data.</text>
</comment>
<feature type="compositionally biased region" description="Gly residues" evidence="1">
    <location>
        <begin position="7"/>
        <end position="17"/>
    </location>
</feature>
<evidence type="ECO:0000313" key="3">
    <source>
        <dbReference type="Proteomes" id="UP000522313"/>
    </source>
</evidence>
<sequence>MGEVAVSGGGSPAGGDVEGAAKRSQRWSREDRLTFFDHFAISGDVAKAAAAAGKTARSAYALRRRSTSFGAQWRLALDDAYERMEAALVRQVLGDTDTKLDVSAALLLLGRRPPAVIDVATTPRKVADRNSAGAKAERELLRRLEAMSKRSRPKAAE</sequence>
<dbReference type="RefSeq" id="WP_184507627.1">
    <property type="nucleotide sequence ID" value="NZ_JACHBT010000019.1"/>
</dbReference>
<dbReference type="EMBL" id="JACHBT010000019">
    <property type="protein sequence ID" value="MBB6506205.1"/>
    <property type="molecule type" value="Genomic_DNA"/>
</dbReference>
<reference evidence="2 3" key="1">
    <citation type="submission" date="2020-08" db="EMBL/GenBank/DDBJ databases">
        <title>The Agave Microbiome: Exploring the role of microbial communities in plant adaptations to desert environments.</title>
        <authorList>
            <person name="Partida-Martinez L.P."/>
        </authorList>
    </citation>
    <scope>NUCLEOTIDE SEQUENCE [LARGE SCALE GENOMIC DNA]</scope>
    <source>
        <strain evidence="2 3">AS3.13</strain>
    </source>
</reference>
<feature type="region of interest" description="Disordered" evidence="1">
    <location>
        <begin position="1"/>
        <end position="26"/>
    </location>
</feature>
<organism evidence="2 3">
    <name type="scientific">Sphingomonas endophytica</name>
    <dbReference type="NCBI Taxonomy" id="869719"/>
    <lineage>
        <taxon>Bacteria</taxon>
        <taxon>Pseudomonadati</taxon>
        <taxon>Pseudomonadota</taxon>
        <taxon>Alphaproteobacteria</taxon>
        <taxon>Sphingomonadales</taxon>
        <taxon>Sphingomonadaceae</taxon>
        <taxon>Sphingomonas</taxon>
    </lineage>
</organism>
<dbReference type="AlphaFoldDB" id="A0A7X0JFB0"/>
<dbReference type="Proteomes" id="UP000522313">
    <property type="component" value="Unassembled WGS sequence"/>
</dbReference>
<proteinExistence type="predicted"/>
<accession>A0A7X0JFB0</accession>
<gene>
    <name evidence="2" type="ORF">F4693_003202</name>
</gene>
<protein>
    <recommendedName>
        <fullName evidence="4">Terminase</fullName>
    </recommendedName>
</protein>
<evidence type="ECO:0000256" key="1">
    <source>
        <dbReference type="SAM" id="MobiDB-lite"/>
    </source>
</evidence>
<evidence type="ECO:0008006" key="4">
    <source>
        <dbReference type="Google" id="ProtNLM"/>
    </source>
</evidence>
<name>A0A7X0JFB0_9SPHN</name>